<comment type="catalytic activity">
    <reaction evidence="4">
        <text>L-aspartate + L-glutamine + ATP + H2O = L-asparagine + L-glutamate + AMP + diphosphate + H(+)</text>
        <dbReference type="Rhea" id="RHEA:12228"/>
        <dbReference type="ChEBI" id="CHEBI:15377"/>
        <dbReference type="ChEBI" id="CHEBI:15378"/>
        <dbReference type="ChEBI" id="CHEBI:29985"/>
        <dbReference type="ChEBI" id="CHEBI:29991"/>
        <dbReference type="ChEBI" id="CHEBI:30616"/>
        <dbReference type="ChEBI" id="CHEBI:33019"/>
        <dbReference type="ChEBI" id="CHEBI:58048"/>
        <dbReference type="ChEBI" id="CHEBI:58359"/>
        <dbReference type="ChEBI" id="CHEBI:456215"/>
        <dbReference type="EC" id="6.3.5.4"/>
    </reaction>
</comment>
<keyword evidence="3" id="KW-0061">Asparagine biosynthesis</keyword>
<evidence type="ECO:0000256" key="3">
    <source>
        <dbReference type="ARBA" id="ARBA00022888"/>
    </source>
</evidence>
<protein>
    <recommendedName>
        <fullName evidence="2">asparagine synthase (glutamine-hydrolyzing)</fullName>
        <ecNumber evidence="2">6.3.5.4</ecNumber>
    </recommendedName>
</protein>
<name>A0ABP4JV68_9ACTN</name>
<dbReference type="Gene3D" id="3.40.50.620">
    <property type="entry name" value="HUPs"/>
    <property type="match status" value="2"/>
</dbReference>
<dbReference type="RefSeq" id="WP_344015416.1">
    <property type="nucleotide sequence ID" value="NZ_BAAAIZ010000088.1"/>
</dbReference>
<reference evidence="7" key="1">
    <citation type="journal article" date="2019" name="Int. J. Syst. Evol. Microbiol.">
        <title>The Global Catalogue of Microorganisms (GCM) 10K type strain sequencing project: providing services to taxonomists for standard genome sequencing and annotation.</title>
        <authorList>
            <consortium name="The Broad Institute Genomics Platform"/>
            <consortium name="The Broad Institute Genome Sequencing Center for Infectious Disease"/>
            <person name="Wu L."/>
            <person name="Ma J."/>
        </authorList>
    </citation>
    <scope>NUCLEOTIDE SEQUENCE [LARGE SCALE GENOMIC DNA]</scope>
    <source>
        <strain evidence="7">JCM 11756</strain>
    </source>
</reference>
<keyword evidence="7" id="KW-1185">Reference proteome</keyword>
<evidence type="ECO:0000256" key="1">
    <source>
        <dbReference type="ARBA" id="ARBA00005187"/>
    </source>
</evidence>
<proteinExistence type="predicted"/>
<dbReference type="PANTHER" id="PTHR43284">
    <property type="entry name" value="ASPARAGINE SYNTHETASE (GLUTAMINE-HYDROLYZING)"/>
    <property type="match status" value="1"/>
</dbReference>
<evidence type="ECO:0000256" key="2">
    <source>
        <dbReference type="ARBA" id="ARBA00012737"/>
    </source>
</evidence>
<feature type="domain" description="Asparagine synthetase" evidence="5">
    <location>
        <begin position="206"/>
        <end position="587"/>
    </location>
</feature>
<dbReference type="Proteomes" id="UP001500973">
    <property type="component" value="Unassembled WGS sequence"/>
</dbReference>
<evidence type="ECO:0000259" key="5">
    <source>
        <dbReference type="Pfam" id="PF00733"/>
    </source>
</evidence>
<keyword evidence="3" id="KW-0028">Amino-acid biosynthesis</keyword>
<gene>
    <name evidence="6" type="ORF">GCM10009601_50270</name>
</gene>
<organism evidence="6 7">
    <name type="scientific">Streptomyces thermospinosisporus</name>
    <dbReference type="NCBI Taxonomy" id="161482"/>
    <lineage>
        <taxon>Bacteria</taxon>
        <taxon>Bacillati</taxon>
        <taxon>Actinomycetota</taxon>
        <taxon>Actinomycetes</taxon>
        <taxon>Kitasatosporales</taxon>
        <taxon>Streptomycetaceae</taxon>
        <taxon>Streptomyces</taxon>
    </lineage>
</organism>
<evidence type="ECO:0000313" key="6">
    <source>
        <dbReference type="EMBL" id="GAA1431373.1"/>
    </source>
</evidence>
<dbReference type="InterPro" id="IPR001962">
    <property type="entry name" value="Asn_synthase"/>
</dbReference>
<comment type="pathway">
    <text evidence="1">Amino-acid biosynthesis; L-asparagine biosynthesis; L-asparagine from L-aspartate (L-Gln route): step 1/1.</text>
</comment>
<dbReference type="InterPro" id="IPR014729">
    <property type="entry name" value="Rossmann-like_a/b/a_fold"/>
</dbReference>
<dbReference type="EMBL" id="BAAAIZ010000088">
    <property type="protein sequence ID" value="GAA1431373.1"/>
    <property type="molecule type" value="Genomic_DNA"/>
</dbReference>
<evidence type="ECO:0000256" key="4">
    <source>
        <dbReference type="ARBA" id="ARBA00048741"/>
    </source>
</evidence>
<dbReference type="EC" id="6.3.5.4" evidence="2"/>
<accession>A0ABP4JV68</accession>
<dbReference type="SUPFAM" id="SSF52402">
    <property type="entry name" value="Adenine nucleotide alpha hydrolases-like"/>
    <property type="match status" value="1"/>
</dbReference>
<dbReference type="InterPro" id="IPR051786">
    <property type="entry name" value="ASN_synthetase/amidase"/>
</dbReference>
<dbReference type="Pfam" id="PF00733">
    <property type="entry name" value="Asn_synthase"/>
    <property type="match status" value="1"/>
</dbReference>
<evidence type="ECO:0000313" key="7">
    <source>
        <dbReference type="Proteomes" id="UP001500973"/>
    </source>
</evidence>
<sequence>MDSFVVAPDHDAAAAAVGCLPFEPTHVVPHPSGRPWILADLPFATLSVVHVDGKTLALIGPGDVPQDQMADALSACVSVMDLDGFITSLPGVFHVIARIAGTSRVQGTASGLRQVSYAEHVGHIWASDRARTLARLTGAPLDRSALALRLLEPVPHPLPQRGLWRGIETVPPGHCLVLGDGRDRRVECWWRPPAPSRTLAAGADRVREALRLSVRQHARGRTKVSSELSGGFDSTALFFLAERERPVMAVTAAGRDPLDKDAAWAACAVSHASQVDHRVVPAERLPLVYAQLDRATEPLDEPSIAVASRSRVLAMTEIPRREGADLHLTGHGGDHLFVGLPTLTTDLLRRRPLLALRHMNAYRGMFGWPWIGMARQLISPGSYRRWLATSATSGTAADPRFPILTWGIGATMPPWLTLPAAEMIHEEVRQAVQTATPLAATPGRHLELDGIRDGARLARALTDITACAGLPLSTPFFDDRVMEAALAVRIEDRARPFAYKPLLAAAMHGIVPPDLLKRTTKGVGNMDLAVGLRTYAPHLSQLWSDSRLAELGLVDGQRLACLCARPASAELDDGALLTTVACELWLRSLEHA</sequence>
<comment type="caution">
    <text evidence="6">The sequence shown here is derived from an EMBL/GenBank/DDBJ whole genome shotgun (WGS) entry which is preliminary data.</text>
</comment>
<dbReference type="PANTHER" id="PTHR43284:SF1">
    <property type="entry name" value="ASPARAGINE SYNTHETASE"/>
    <property type="match status" value="1"/>
</dbReference>